<organism evidence="2 3">
    <name type="scientific">Medicago truncatula</name>
    <name type="common">Barrel medic</name>
    <name type="synonym">Medicago tribuloides</name>
    <dbReference type="NCBI Taxonomy" id="3880"/>
    <lineage>
        <taxon>Eukaryota</taxon>
        <taxon>Viridiplantae</taxon>
        <taxon>Streptophyta</taxon>
        <taxon>Embryophyta</taxon>
        <taxon>Tracheophyta</taxon>
        <taxon>Spermatophyta</taxon>
        <taxon>Magnoliopsida</taxon>
        <taxon>eudicotyledons</taxon>
        <taxon>Gunneridae</taxon>
        <taxon>Pentapetalae</taxon>
        <taxon>rosids</taxon>
        <taxon>fabids</taxon>
        <taxon>Fabales</taxon>
        <taxon>Fabaceae</taxon>
        <taxon>Papilionoideae</taxon>
        <taxon>50 kb inversion clade</taxon>
        <taxon>NPAAA clade</taxon>
        <taxon>Hologalegina</taxon>
        <taxon>IRL clade</taxon>
        <taxon>Trifolieae</taxon>
        <taxon>Medicago</taxon>
    </lineage>
</organism>
<feature type="chain" id="PRO_5017427507" description="Transmembrane protein" evidence="1">
    <location>
        <begin position="19"/>
        <end position="73"/>
    </location>
</feature>
<keyword evidence="1" id="KW-0732">Signal</keyword>
<dbReference type="Proteomes" id="UP000265566">
    <property type="component" value="Chromosome 5"/>
</dbReference>
<reference evidence="3" key="1">
    <citation type="journal article" date="2018" name="Nat. Plants">
        <title>Whole-genome landscape of Medicago truncatula symbiotic genes.</title>
        <authorList>
            <person name="Pecrix Y."/>
            <person name="Staton S.E."/>
            <person name="Sallet E."/>
            <person name="Lelandais-Briere C."/>
            <person name="Moreau S."/>
            <person name="Carrere S."/>
            <person name="Blein T."/>
            <person name="Jardinaud M.F."/>
            <person name="Latrasse D."/>
            <person name="Zouine M."/>
            <person name="Zahm M."/>
            <person name="Kreplak J."/>
            <person name="Mayjonade B."/>
            <person name="Satge C."/>
            <person name="Perez M."/>
            <person name="Cauet S."/>
            <person name="Marande W."/>
            <person name="Chantry-Darmon C."/>
            <person name="Lopez-Roques C."/>
            <person name="Bouchez O."/>
            <person name="Berard A."/>
            <person name="Debelle F."/>
            <person name="Munos S."/>
            <person name="Bendahmane A."/>
            <person name="Berges H."/>
            <person name="Niebel A."/>
            <person name="Buitink J."/>
            <person name="Frugier F."/>
            <person name="Benhamed M."/>
            <person name="Crespi M."/>
            <person name="Gouzy J."/>
            <person name="Gamas P."/>
        </authorList>
    </citation>
    <scope>NUCLEOTIDE SEQUENCE [LARGE SCALE GENOMIC DNA]</scope>
    <source>
        <strain evidence="3">cv. Jemalong A17</strain>
    </source>
</reference>
<comment type="caution">
    <text evidence="2">The sequence shown here is derived from an EMBL/GenBank/DDBJ whole genome shotgun (WGS) entry which is preliminary data.</text>
</comment>
<evidence type="ECO:0000313" key="2">
    <source>
        <dbReference type="EMBL" id="RHN53673.1"/>
    </source>
</evidence>
<gene>
    <name evidence="2" type="ORF">MtrunA17_Chr5g0398381</name>
</gene>
<evidence type="ECO:0000256" key="1">
    <source>
        <dbReference type="SAM" id="SignalP"/>
    </source>
</evidence>
<dbReference type="AlphaFoldDB" id="A0A396HMK1"/>
<protein>
    <recommendedName>
        <fullName evidence="4">Transmembrane protein</fullName>
    </recommendedName>
</protein>
<sequence length="73" mass="7875">MFLAPMSLLLHTCPPVNSQWPFHFAGGGGIPSSLKDGCKGNIPESMIPIMTPFPRLSSLHNPCPCFRPKNVGV</sequence>
<name>A0A396HMK1_MEDTR</name>
<evidence type="ECO:0000313" key="3">
    <source>
        <dbReference type="Proteomes" id="UP000265566"/>
    </source>
</evidence>
<dbReference type="Gramene" id="rna28604">
    <property type="protein sequence ID" value="RHN53673.1"/>
    <property type="gene ID" value="gene28604"/>
</dbReference>
<evidence type="ECO:0008006" key="4">
    <source>
        <dbReference type="Google" id="ProtNLM"/>
    </source>
</evidence>
<proteinExistence type="predicted"/>
<dbReference type="EMBL" id="PSQE01000005">
    <property type="protein sequence ID" value="RHN53673.1"/>
    <property type="molecule type" value="Genomic_DNA"/>
</dbReference>
<feature type="signal peptide" evidence="1">
    <location>
        <begin position="1"/>
        <end position="18"/>
    </location>
</feature>
<accession>A0A396HMK1</accession>